<dbReference type="SMART" id="SM00893">
    <property type="entry name" value="ETF"/>
    <property type="match status" value="1"/>
</dbReference>
<dbReference type="SUPFAM" id="SSF52402">
    <property type="entry name" value="Adenine nucleotide alpha hydrolases-like"/>
    <property type="match status" value="1"/>
</dbReference>
<reference evidence="7" key="2">
    <citation type="journal article" date="2011" name="Microb. Ecol.">
        <title>Taxonomic and Functional Metagenomic Profiling of the Microbial Community in the Anoxic Sediment of a Sub-saline Shallow Lake (Laguna de Carrizo, Central Spain).</title>
        <authorList>
            <person name="Ferrer M."/>
            <person name="Guazzaroni M.E."/>
            <person name="Richter M."/>
            <person name="Garcia-Salamanca A."/>
            <person name="Yarza P."/>
            <person name="Suarez-Suarez A."/>
            <person name="Solano J."/>
            <person name="Alcaide M."/>
            <person name="van Dillewijn P."/>
            <person name="Molina-Henares M.A."/>
            <person name="Lopez-Cortes N."/>
            <person name="Al-Ramahi Y."/>
            <person name="Guerrero C."/>
            <person name="Acosta A."/>
            <person name="de Eugenio L.I."/>
            <person name="Martinez V."/>
            <person name="Marques S."/>
            <person name="Rojo F."/>
            <person name="Santero E."/>
            <person name="Genilloud O."/>
            <person name="Perez-Perez J."/>
            <person name="Rossello-Mora R."/>
            <person name="Ramos J.L."/>
        </authorList>
    </citation>
    <scope>NUCLEOTIDE SEQUENCE</scope>
</reference>
<dbReference type="Gene3D" id="3.40.50.620">
    <property type="entry name" value="HUPs"/>
    <property type="match status" value="1"/>
</dbReference>
<dbReference type="InterPro" id="IPR033947">
    <property type="entry name" value="ETF_alpha_N"/>
</dbReference>
<evidence type="ECO:0000256" key="1">
    <source>
        <dbReference type="ARBA" id="ARBA00005817"/>
    </source>
</evidence>
<dbReference type="PROSITE" id="PS00696">
    <property type="entry name" value="ETF_ALPHA"/>
    <property type="match status" value="1"/>
</dbReference>
<evidence type="ECO:0000256" key="5">
    <source>
        <dbReference type="ARBA" id="ARBA00022982"/>
    </source>
</evidence>
<accession>D9PI43</accession>
<dbReference type="GO" id="GO:0050660">
    <property type="term" value="F:flavin adenine dinucleotide binding"/>
    <property type="evidence" value="ECO:0007669"/>
    <property type="project" value="InterPro"/>
</dbReference>
<dbReference type="PANTHER" id="PTHR43153:SF1">
    <property type="entry name" value="ELECTRON TRANSFER FLAVOPROTEIN SUBUNIT ALPHA, MITOCHONDRIAL"/>
    <property type="match status" value="1"/>
</dbReference>
<dbReference type="InterPro" id="IPR018206">
    <property type="entry name" value="ETF_asu_C_CS"/>
</dbReference>
<dbReference type="SUPFAM" id="SSF52467">
    <property type="entry name" value="DHS-like NAD/FAD-binding domain"/>
    <property type="match status" value="1"/>
</dbReference>
<dbReference type="GO" id="GO:0033539">
    <property type="term" value="P:fatty acid beta-oxidation using acyl-CoA dehydrogenase"/>
    <property type="evidence" value="ECO:0007669"/>
    <property type="project" value="TreeGrafter"/>
</dbReference>
<gene>
    <name evidence="7" type="ORF">LDC_1197</name>
</gene>
<proteinExistence type="inferred from homology"/>
<name>D9PI43_9ZZZZ</name>
<sequence>MEMKNRDVWVFIEQRNGKPADVSIELLSKGKKLADSLKSLLKAIVIGHNIKLIAEETFKYGAEEAIIVDNEQLAHFRTMPYSRILNELVEKYQPRVMLYGATVIGRDLAPRVASYTKSGLTADCTDLQISTVKYLKEEFKDLLLQIRPAFGGNIIATIIAPDVHTQMATVREGVMRMEAVSKPAKGKITEIPYIQDKFDDIVKIIEQHRKENKVNLKAAPIIVSGGYGLGSKENFELVKELAHTIGGEVAGTRAAVDAGFISPDRQVGQTGVTVRPKLYIACGISGAIQHRAGMQESSKIIAINNDVDAPIFGVAHYGILGDAVQIIPMFINVFKQKLR</sequence>
<dbReference type="Gene3D" id="3.40.50.1220">
    <property type="entry name" value="TPP-binding domain"/>
    <property type="match status" value="1"/>
</dbReference>
<keyword evidence="2" id="KW-0813">Transport</keyword>
<dbReference type="PANTHER" id="PTHR43153">
    <property type="entry name" value="ELECTRON TRANSFER FLAVOPROTEIN ALPHA"/>
    <property type="match status" value="1"/>
</dbReference>
<keyword evidence="5" id="KW-0249">Electron transport</keyword>
<reference evidence="7" key="1">
    <citation type="submission" date="2010-07" db="EMBL/GenBank/DDBJ databases">
        <authorList>
            <consortium name="CONSOLIDER consortium CSD2007-00005"/>
            <person name="Guazzaroni M.-E."/>
            <person name="Richter M."/>
            <person name="Garcia-Salamanca A."/>
            <person name="Yarza P."/>
            <person name="Ferrer M."/>
        </authorList>
    </citation>
    <scope>NUCLEOTIDE SEQUENCE</scope>
</reference>
<dbReference type="EMBL" id="ADZX01000404">
    <property type="protein sequence ID" value="EFK96783.1"/>
    <property type="molecule type" value="Genomic_DNA"/>
</dbReference>
<keyword evidence="4" id="KW-0274">FAD</keyword>
<protein>
    <submittedName>
        <fullName evidence="7">Electron transfer flavoprotein, alpha subunit/FixB family protein</fullName>
    </submittedName>
</protein>
<comment type="similarity">
    <text evidence="1">Belongs to the ETF alpha-subunit/FixB family.</text>
</comment>
<dbReference type="Pfam" id="PF01012">
    <property type="entry name" value="ETF"/>
    <property type="match status" value="1"/>
</dbReference>
<keyword evidence="3" id="KW-0285">Flavoprotein</keyword>
<dbReference type="InterPro" id="IPR001308">
    <property type="entry name" value="ETF_a/FixB"/>
</dbReference>
<comment type="caution">
    <text evidence="7">The sequence shown here is derived from an EMBL/GenBank/DDBJ whole genome shotgun (WGS) entry which is preliminary data.</text>
</comment>
<dbReference type="GO" id="GO:0009055">
    <property type="term" value="F:electron transfer activity"/>
    <property type="evidence" value="ECO:0007669"/>
    <property type="project" value="InterPro"/>
</dbReference>
<dbReference type="InterPro" id="IPR014730">
    <property type="entry name" value="ETF_a/b_N"/>
</dbReference>
<evidence type="ECO:0000256" key="2">
    <source>
        <dbReference type="ARBA" id="ARBA00022448"/>
    </source>
</evidence>
<evidence type="ECO:0000259" key="6">
    <source>
        <dbReference type="SMART" id="SM00893"/>
    </source>
</evidence>
<dbReference type="CDD" id="cd01715">
    <property type="entry name" value="ETF_alpha"/>
    <property type="match status" value="1"/>
</dbReference>
<feature type="domain" description="Electron transfer flavoprotein alpha/beta-subunit N-terminal" evidence="6">
    <location>
        <begin position="8"/>
        <end position="205"/>
    </location>
</feature>
<dbReference type="AlphaFoldDB" id="D9PI43"/>
<evidence type="ECO:0000313" key="7">
    <source>
        <dbReference type="EMBL" id="EFK96783.1"/>
    </source>
</evidence>
<dbReference type="InterPro" id="IPR014731">
    <property type="entry name" value="ETF_asu_C"/>
</dbReference>
<dbReference type="InterPro" id="IPR029035">
    <property type="entry name" value="DHS-like_NAD/FAD-binding_dom"/>
</dbReference>
<evidence type="ECO:0000256" key="4">
    <source>
        <dbReference type="ARBA" id="ARBA00022827"/>
    </source>
</evidence>
<evidence type="ECO:0000256" key="3">
    <source>
        <dbReference type="ARBA" id="ARBA00022630"/>
    </source>
</evidence>
<dbReference type="PIRSF" id="PIRSF000089">
    <property type="entry name" value="Electra_flavoP_a"/>
    <property type="match status" value="1"/>
</dbReference>
<dbReference type="Pfam" id="PF00766">
    <property type="entry name" value="ETF_alpha"/>
    <property type="match status" value="1"/>
</dbReference>
<dbReference type="InterPro" id="IPR014729">
    <property type="entry name" value="Rossmann-like_a/b/a_fold"/>
</dbReference>
<organism evidence="7">
    <name type="scientific">sediment metagenome</name>
    <dbReference type="NCBI Taxonomy" id="749907"/>
    <lineage>
        <taxon>unclassified sequences</taxon>
        <taxon>metagenomes</taxon>
        <taxon>ecological metagenomes</taxon>
    </lineage>
</organism>